<accession>A0A975WCW0</accession>
<gene>
    <name evidence="5" type="ORF">SAMN04487940_11527</name>
</gene>
<keyword evidence="3 4" id="KW-0472">Membrane</keyword>
<feature type="transmembrane region" description="Helical" evidence="4">
    <location>
        <begin position="23"/>
        <end position="41"/>
    </location>
</feature>
<feature type="transmembrane region" description="Helical" evidence="4">
    <location>
        <begin position="212"/>
        <end position="234"/>
    </location>
</feature>
<dbReference type="GO" id="GO:0022857">
    <property type="term" value="F:transmembrane transporter activity"/>
    <property type="evidence" value="ECO:0007669"/>
    <property type="project" value="InterPro"/>
</dbReference>
<feature type="transmembrane region" description="Helical" evidence="4">
    <location>
        <begin position="172"/>
        <end position="191"/>
    </location>
</feature>
<protein>
    <submittedName>
        <fullName evidence="5">Major Facilitator Superfamily protein</fullName>
    </submittedName>
</protein>
<feature type="transmembrane region" description="Helical" evidence="4">
    <location>
        <begin position="53"/>
        <end position="73"/>
    </location>
</feature>
<dbReference type="EMBL" id="FNYY01000015">
    <property type="protein sequence ID" value="SEJ95489.1"/>
    <property type="molecule type" value="Genomic_DNA"/>
</dbReference>
<dbReference type="RefSeq" id="WP_170850582.1">
    <property type="nucleotide sequence ID" value="NZ_FNYY01000015.1"/>
</dbReference>
<proteinExistence type="predicted"/>
<dbReference type="InterPro" id="IPR011701">
    <property type="entry name" value="MFS"/>
</dbReference>
<evidence type="ECO:0000256" key="3">
    <source>
        <dbReference type="ARBA" id="ARBA00023136"/>
    </source>
</evidence>
<organism evidence="5 6">
    <name type="scientific">Marinovum algicola</name>
    <dbReference type="NCBI Taxonomy" id="42444"/>
    <lineage>
        <taxon>Bacteria</taxon>
        <taxon>Pseudomonadati</taxon>
        <taxon>Pseudomonadota</taxon>
        <taxon>Alphaproteobacteria</taxon>
        <taxon>Rhodobacterales</taxon>
        <taxon>Roseobacteraceae</taxon>
        <taxon>Marinovum</taxon>
    </lineage>
</organism>
<sequence length="396" mass="40784">MATQAATPPASAAQDRGYVVRHALAQLLFWSAFYYLLPAVLPHMLRDTGWSPVAVSAAVSAGFLVWAMLCPLAGSAVDRGWGPRGLRLAGVGGAALLLIAALGQSLWAVAAALVLLGAPMAMSLYDPCFSLMIRRFGPAARRPIVAVTLLAGFATLLTFPLVSGLAAAGLGWQWILAAFAGLALLGVLLLPPEPADTPAPEARHVPGAATPGGRTLVFGLAFALLMFGHAALLFQLPVQLAETRGLANALVLPMVLGPAQIAGRLAWERMQGGLGLERAALGLFTVMLLPPLVLLGGAGMGVVLLALVIQGGCYGVHTILRPLLAAHWLPQAGFARRLGVIAMIGLLMMAAAPAAGAWAAAVFGLFGLLALVFLADLAGLALLAGLVLRARREGWA</sequence>
<evidence type="ECO:0000256" key="1">
    <source>
        <dbReference type="ARBA" id="ARBA00022692"/>
    </source>
</evidence>
<evidence type="ECO:0000256" key="2">
    <source>
        <dbReference type="ARBA" id="ARBA00022989"/>
    </source>
</evidence>
<evidence type="ECO:0000313" key="5">
    <source>
        <dbReference type="EMBL" id="SEJ95489.1"/>
    </source>
</evidence>
<dbReference type="SUPFAM" id="SSF103473">
    <property type="entry name" value="MFS general substrate transporter"/>
    <property type="match status" value="1"/>
</dbReference>
<dbReference type="Proteomes" id="UP000182932">
    <property type="component" value="Unassembled WGS sequence"/>
</dbReference>
<comment type="caution">
    <text evidence="5">The sequence shown here is derived from an EMBL/GenBank/DDBJ whole genome shotgun (WGS) entry which is preliminary data.</text>
</comment>
<feature type="transmembrane region" description="Helical" evidence="4">
    <location>
        <begin position="279"/>
        <end position="298"/>
    </location>
</feature>
<dbReference type="GeneID" id="80819827"/>
<dbReference type="AlphaFoldDB" id="A0A975WCW0"/>
<feature type="transmembrane region" description="Helical" evidence="4">
    <location>
        <begin position="365"/>
        <end position="388"/>
    </location>
</feature>
<feature type="transmembrane region" description="Helical" evidence="4">
    <location>
        <begin position="144"/>
        <end position="166"/>
    </location>
</feature>
<dbReference type="Pfam" id="PF07690">
    <property type="entry name" value="MFS_1"/>
    <property type="match status" value="1"/>
</dbReference>
<name>A0A975WCW0_9RHOB</name>
<dbReference type="Gene3D" id="1.20.1250.20">
    <property type="entry name" value="MFS general substrate transporter like domains"/>
    <property type="match status" value="1"/>
</dbReference>
<feature type="transmembrane region" description="Helical" evidence="4">
    <location>
        <begin position="246"/>
        <end position="267"/>
    </location>
</feature>
<keyword evidence="2 4" id="KW-1133">Transmembrane helix</keyword>
<evidence type="ECO:0000313" key="6">
    <source>
        <dbReference type="Proteomes" id="UP000182932"/>
    </source>
</evidence>
<keyword evidence="6" id="KW-1185">Reference proteome</keyword>
<keyword evidence="1 4" id="KW-0812">Transmembrane</keyword>
<evidence type="ECO:0000256" key="4">
    <source>
        <dbReference type="SAM" id="Phobius"/>
    </source>
</evidence>
<reference evidence="5 6" key="1">
    <citation type="submission" date="2016-10" db="EMBL/GenBank/DDBJ databases">
        <authorList>
            <person name="Varghese N."/>
            <person name="Submissions S."/>
        </authorList>
    </citation>
    <scope>NUCLEOTIDE SEQUENCE [LARGE SCALE GENOMIC DNA]</scope>
    <source>
        <strain evidence="5 6">FF3</strain>
    </source>
</reference>
<dbReference type="InterPro" id="IPR036259">
    <property type="entry name" value="MFS_trans_sf"/>
</dbReference>
<feature type="transmembrane region" description="Helical" evidence="4">
    <location>
        <begin position="85"/>
        <end position="103"/>
    </location>
</feature>
<feature type="transmembrane region" description="Helical" evidence="4">
    <location>
        <begin position="338"/>
        <end position="359"/>
    </location>
</feature>